<name>A0A1Y2H721_9FUNG</name>
<sequence>MTDPMIVDAQASAITGWVGPVPFSVDPQAVIARLKLHYNVVTLLNQRTVTGIKFLEVTYNSHHDLALAISKPSTFSAATSRFAGQGPCPAGRQLPRLLILPRPVAV</sequence>
<accession>A0A1Y2H721</accession>
<dbReference type="EMBL" id="MCFL01000128">
    <property type="protein sequence ID" value="ORZ29761.1"/>
    <property type="molecule type" value="Genomic_DNA"/>
</dbReference>
<protein>
    <submittedName>
        <fullName evidence="1">Uncharacterized protein</fullName>
    </submittedName>
</protein>
<dbReference type="Proteomes" id="UP000193411">
    <property type="component" value="Unassembled WGS sequence"/>
</dbReference>
<keyword evidence="2" id="KW-1185">Reference proteome</keyword>
<gene>
    <name evidence="1" type="ORF">BCR44DRAFT_1518066</name>
</gene>
<organism evidence="1 2">
    <name type="scientific">Catenaria anguillulae PL171</name>
    <dbReference type="NCBI Taxonomy" id="765915"/>
    <lineage>
        <taxon>Eukaryota</taxon>
        <taxon>Fungi</taxon>
        <taxon>Fungi incertae sedis</taxon>
        <taxon>Blastocladiomycota</taxon>
        <taxon>Blastocladiomycetes</taxon>
        <taxon>Blastocladiales</taxon>
        <taxon>Catenariaceae</taxon>
        <taxon>Catenaria</taxon>
    </lineage>
</organism>
<dbReference type="AlphaFoldDB" id="A0A1Y2H721"/>
<evidence type="ECO:0000313" key="1">
    <source>
        <dbReference type="EMBL" id="ORZ29761.1"/>
    </source>
</evidence>
<reference evidence="1 2" key="1">
    <citation type="submission" date="2016-07" db="EMBL/GenBank/DDBJ databases">
        <title>Pervasive Adenine N6-methylation of Active Genes in Fungi.</title>
        <authorList>
            <consortium name="DOE Joint Genome Institute"/>
            <person name="Mondo S.J."/>
            <person name="Dannebaum R.O."/>
            <person name="Kuo R.C."/>
            <person name="Labutti K."/>
            <person name="Haridas S."/>
            <person name="Kuo A."/>
            <person name="Salamov A."/>
            <person name="Ahrendt S.R."/>
            <person name="Lipzen A."/>
            <person name="Sullivan W."/>
            <person name="Andreopoulos W.B."/>
            <person name="Clum A."/>
            <person name="Lindquist E."/>
            <person name="Daum C."/>
            <person name="Ramamoorthy G.K."/>
            <person name="Gryganskyi A."/>
            <person name="Culley D."/>
            <person name="Magnuson J.K."/>
            <person name="James T.Y."/>
            <person name="O'Malley M.A."/>
            <person name="Stajich J.E."/>
            <person name="Spatafora J.W."/>
            <person name="Visel A."/>
            <person name="Grigoriev I.V."/>
        </authorList>
    </citation>
    <scope>NUCLEOTIDE SEQUENCE [LARGE SCALE GENOMIC DNA]</scope>
    <source>
        <strain evidence="1 2">PL171</strain>
    </source>
</reference>
<comment type="caution">
    <text evidence="1">The sequence shown here is derived from an EMBL/GenBank/DDBJ whole genome shotgun (WGS) entry which is preliminary data.</text>
</comment>
<evidence type="ECO:0000313" key="2">
    <source>
        <dbReference type="Proteomes" id="UP000193411"/>
    </source>
</evidence>
<proteinExistence type="predicted"/>